<organism evidence="1 2">
    <name type="scientific">Pannonibacter phragmitetus</name>
    <dbReference type="NCBI Taxonomy" id="121719"/>
    <lineage>
        <taxon>Bacteria</taxon>
        <taxon>Pseudomonadati</taxon>
        <taxon>Pseudomonadota</taxon>
        <taxon>Alphaproteobacteria</taxon>
        <taxon>Hyphomicrobiales</taxon>
        <taxon>Stappiaceae</taxon>
        <taxon>Pannonibacter</taxon>
    </lineage>
</organism>
<reference evidence="1 2" key="1">
    <citation type="submission" date="2015-10" db="EMBL/GenBank/DDBJ databases">
        <title>The world's first case of liver abscess caused by Pannonibacter phragmitetus.</title>
        <authorList>
            <person name="Ming D."/>
            <person name="Wang M."/>
            <person name="Zhou Y."/>
            <person name="Jiang T."/>
            <person name="Hu S."/>
        </authorList>
    </citation>
    <scope>NUCLEOTIDE SEQUENCE [LARGE SCALE GENOMIC DNA]</scope>
    <source>
        <strain evidence="1 2">31801</strain>
    </source>
</reference>
<name>A0A0U3FP09_9HYPH</name>
<dbReference type="AlphaFoldDB" id="A0A0U3FP09"/>
<evidence type="ECO:0000313" key="2">
    <source>
        <dbReference type="Proteomes" id="UP000064921"/>
    </source>
</evidence>
<evidence type="ECO:0000313" key="1">
    <source>
        <dbReference type="EMBL" id="ALV27902.1"/>
    </source>
</evidence>
<dbReference type="Proteomes" id="UP000064921">
    <property type="component" value="Chromosome"/>
</dbReference>
<dbReference type="EMBL" id="CP013068">
    <property type="protein sequence ID" value="ALV27902.1"/>
    <property type="molecule type" value="Genomic_DNA"/>
</dbReference>
<proteinExistence type="predicted"/>
<accession>A0A0U3FP09</accession>
<gene>
    <name evidence="1" type="ORF">APZ00_13200</name>
</gene>
<dbReference type="KEGG" id="pphr:APZ00_13200"/>
<keyword evidence="2" id="KW-1185">Reference proteome</keyword>
<protein>
    <submittedName>
        <fullName evidence="1">Uncharacterized protein</fullName>
    </submittedName>
</protein>
<sequence>MTFGNLVKNVIEIDEFLPMKERLTDAKKHRDYFAHHFFREEDAIYMNDVGCWHLLYQFKKVKDMLTLLDRDLWEPFAAMCKRLSLPIPTNEHLDVEAVKLVKEAELQLSSGEINLDWTNK</sequence>